<protein>
    <submittedName>
        <fullName evidence="2">Uncharacterized protein</fullName>
    </submittedName>
</protein>
<proteinExistence type="predicted"/>
<comment type="caution">
    <text evidence="2">The sequence shown here is derived from an EMBL/GenBank/DDBJ whole genome shotgun (WGS) entry which is preliminary data.</text>
</comment>
<dbReference type="AlphaFoldDB" id="A0A833W3U2"/>
<name>A0A833W3U2_PHYIN</name>
<organism evidence="2 4">
    <name type="scientific">Phytophthora infestans</name>
    <name type="common">Potato late blight agent</name>
    <name type="synonym">Botrytis infestans</name>
    <dbReference type="NCBI Taxonomy" id="4787"/>
    <lineage>
        <taxon>Eukaryota</taxon>
        <taxon>Sar</taxon>
        <taxon>Stramenopiles</taxon>
        <taxon>Oomycota</taxon>
        <taxon>Peronosporomycetes</taxon>
        <taxon>Peronosporales</taxon>
        <taxon>Peronosporaceae</taxon>
        <taxon>Phytophthora</taxon>
    </lineage>
</organism>
<dbReference type="EMBL" id="WSZM01000127">
    <property type="protein sequence ID" value="KAF4041314.1"/>
    <property type="molecule type" value="Genomic_DNA"/>
</dbReference>
<reference evidence="2" key="1">
    <citation type="submission" date="2020-04" db="EMBL/GenBank/DDBJ databases">
        <title>Hybrid Assembly of Korean Phytophthora infestans isolates.</title>
        <authorList>
            <person name="Prokchorchik M."/>
            <person name="Lee Y."/>
            <person name="Seo J."/>
            <person name="Cho J.-H."/>
            <person name="Park Y.-E."/>
            <person name="Jang D.-C."/>
            <person name="Im J.-S."/>
            <person name="Choi J.-G."/>
            <person name="Park H.-J."/>
            <person name="Lee G.-B."/>
            <person name="Lee Y.-G."/>
            <person name="Hong S.-Y."/>
            <person name="Cho K."/>
            <person name="Sohn K.H."/>
        </authorList>
    </citation>
    <scope>NUCLEOTIDE SEQUENCE</scope>
    <source>
        <strain evidence="2">KR_1_A1</strain>
        <strain evidence="3">KR_2_A2</strain>
    </source>
</reference>
<accession>A0A833W3U2</accession>
<feature type="region of interest" description="Disordered" evidence="1">
    <location>
        <begin position="1"/>
        <end position="44"/>
    </location>
</feature>
<evidence type="ECO:0000313" key="3">
    <source>
        <dbReference type="EMBL" id="KAF4149721.1"/>
    </source>
</evidence>
<evidence type="ECO:0000313" key="2">
    <source>
        <dbReference type="EMBL" id="KAF4041314.1"/>
    </source>
</evidence>
<keyword evidence="4" id="KW-1185">Reference proteome</keyword>
<evidence type="ECO:0000313" key="4">
    <source>
        <dbReference type="Proteomes" id="UP000602510"/>
    </source>
</evidence>
<evidence type="ECO:0000256" key="1">
    <source>
        <dbReference type="SAM" id="MobiDB-lite"/>
    </source>
</evidence>
<dbReference type="Proteomes" id="UP000704712">
    <property type="component" value="Unassembled WGS sequence"/>
</dbReference>
<sequence length="170" mass="19061">MHIASVIGKGELVLRRSPRNMSKPAPAKRTPKQEKPATTIGSAKMPVATVSVEAREKLRYPGLAESSDRLGGVSLVAMRDTSKNWTYDEFEEASLTKQKRIKTEKAAADLKRKLTRAMQSSDSSSELVKTIMILRADADREDRARVEAVGIKCTSERETLEVRRHEEHRE</sequence>
<dbReference type="Proteomes" id="UP000602510">
    <property type="component" value="Unassembled WGS sequence"/>
</dbReference>
<dbReference type="EMBL" id="JAACNO010000142">
    <property type="protein sequence ID" value="KAF4149721.1"/>
    <property type="molecule type" value="Genomic_DNA"/>
</dbReference>
<gene>
    <name evidence="2" type="ORF">GN244_ATG06492</name>
    <name evidence="3" type="ORF">GN958_ATG01117</name>
</gene>